<evidence type="ECO:0000256" key="1">
    <source>
        <dbReference type="SAM" id="Coils"/>
    </source>
</evidence>
<dbReference type="AlphaFoldDB" id="A0A0F9SCE9"/>
<sequence>MSEIQPAETPAAPDQETTVVPATEVETTPVETPAEVGTEVIPDEVKTFTQEELDAVVGKRLARGRRQWEREQAAKKVQVRSAPTEVPSADQFDTPEEHTEAVVEHKADKLVQEREAQTQQAEIDEAYNEREEVIREKYDDFEQVAYNPKLPVTEAMAQTIRFSEIGPEIAYHLGTNLKEAARISRLPPLSQAREIGKIEAALVADPPQKRTTSAPPPIAPVKPGSSSTPVYDTTDPRSIDSMSTSEWIEADRKRQRKKLEEQNL</sequence>
<name>A0A0F9SCE9_9ZZZZ</name>
<evidence type="ECO:0000313" key="3">
    <source>
        <dbReference type="EMBL" id="KKN66545.1"/>
    </source>
</evidence>
<feature type="region of interest" description="Disordered" evidence="2">
    <location>
        <begin position="1"/>
        <end position="34"/>
    </location>
</feature>
<proteinExistence type="predicted"/>
<comment type="caution">
    <text evidence="3">The sequence shown here is derived from an EMBL/GenBank/DDBJ whole genome shotgun (WGS) entry which is preliminary data.</text>
</comment>
<evidence type="ECO:0008006" key="4">
    <source>
        <dbReference type="Google" id="ProtNLM"/>
    </source>
</evidence>
<gene>
    <name evidence="3" type="ORF">LCGC14_0470790</name>
</gene>
<accession>A0A0F9SCE9</accession>
<organism evidence="3">
    <name type="scientific">marine sediment metagenome</name>
    <dbReference type="NCBI Taxonomy" id="412755"/>
    <lineage>
        <taxon>unclassified sequences</taxon>
        <taxon>metagenomes</taxon>
        <taxon>ecological metagenomes</taxon>
    </lineage>
</organism>
<feature type="region of interest" description="Disordered" evidence="2">
    <location>
        <begin position="201"/>
        <end position="264"/>
    </location>
</feature>
<protein>
    <recommendedName>
        <fullName evidence="4">Scaffolding protein</fullName>
    </recommendedName>
</protein>
<keyword evidence="1" id="KW-0175">Coiled coil</keyword>
<dbReference type="EMBL" id="LAZR01000498">
    <property type="protein sequence ID" value="KKN66545.1"/>
    <property type="molecule type" value="Genomic_DNA"/>
</dbReference>
<evidence type="ECO:0000256" key="2">
    <source>
        <dbReference type="SAM" id="MobiDB-lite"/>
    </source>
</evidence>
<feature type="region of interest" description="Disordered" evidence="2">
    <location>
        <begin position="65"/>
        <end position="103"/>
    </location>
</feature>
<feature type="compositionally biased region" description="Low complexity" evidence="2">
    <location>
        <begin position="16"/>
        <end position="34"/>
    </location>
</feature>
<feature type="coiled-coil region" evidence="1">
    <location>
        <begin position="109"/>
        <end position="136"/>
    </location>
</feature>
<reference evidence="3" key="1">
    <citation type="journal article" date="2015" name="Nature">
        <title>Complex archaea that bridge the gap between prokaryotes and eukaryotes.</title>
        <authorList>
            <person name="Spang A."/>
            <person name="Saw J.H."/>
            <person name="Jorgensen S.L."/>
            <person name="Zaremba-Niedzwiedzka K."/>
            <person name="Martijn J."/>
            <person name="Lind A.E."/>
            <person name="van Eijk R."/>
            <person name="Schleper C."/>
            <person name="Guy L."/>
            <person name="Ettema T.J."/>
        </authorList>
    </citation>
    <scope>NUCLEOTIDE SEQUENCE</scope>
</reference>